<sequence length="228" mass="25802">MARTALFIVTLMVLAACGRELTPNETDFARALHGSGLDTGKVRLVRGAPLAPVTFRYPQRPRTTCRERMLPPVTREYVTTKPAAMTLFNHVLFTREWYSDDFMADYPGMIDLVQAMLLGHELTHVWQWQNRSRTGYSPLAALREHRTTEDPYLFEIEGTPDFLDYGFEQQGAVVEEYICCRALAPKAARTQRLHEMLSRAFPVSDLPGAREHDVLLPWSGAEVGGICD</sequence>
<evidence type="ECO:0000313" key="2">
    <source>
        <dbReference type="Proteomes" id="UP000192455"/>
    </source>
</evidence>
<dbReference type="Proteomes" id="UP000192455">
    <property type="component" value="Unassembled WGS sequence"/>
</dbReference>
<keyword evidence="2" id="KW-1185">Reference proteome</keyword>
<evidence type="ECO:0000313" key="1">
    <source>
        <dbReference type="EMBL" id="SIT81986.1"/>
    </source>
</evidence>
<dbReference type="EMBL" id="FTPS01000001">
    <property type="protein sequence ID" value="SIT81986.1"/>
    <property type="molecule type" value="Genomic_DNA"/>
</dbReference>
<gene>
    <name evidence="1" type="ORF">SAMN05421849_1593</name>
</gene>
<reference evidence="1 2" key="1">
    <citation type="submission" date="2017-01" db="EMBL/GenBank/DDBJ databases">
        <authorList>
            <person name="Mah S.A."/>
            <person name="Swanson W.J."/>
            <person name="Moy G.W."/>
            <person name="Vacquier V.D."/>
        </authorList>
    </citation>
    <scope>NUCLEOTIDE SEQUENCE [LARGE SCALE GENOMIC DNA]</scope>
    <source>
        <strain evidence="1 2">DSM 21219</strain>
    </source>
</reference>
<dbReference type="AlphaFoldDB" id="A0A1R3WWE3"/>
<dbReference type="STRING" id="515897.SAMN05421849_1593"/>
<evidence type="ECO:0008006" key="3">
    <source>
        <dbReference type="Google" id="ProtNLM"/>
    </source>
</evidence>
<accession>A0A1R3WWE3</accession>
<dbReference type="RefSeq" id="WP_076649280.1">
    <property type="nucleotide sequence ID" value="NZ_FTPS01000001.1"/>
</dbReference>
<organism evidence="1 2">
    <name type="scientific">Pontibaca methylaminivorans</name>
    <dbReference type="NCBI Taxonomy" id="515897"/>
    <lineage>
        <taxon>Bacteria</taxon>
        <taxon>Pseudomonadati</taxon>
        <taxon>Pseudomonadota</taxon>
        <taxon>Alphaproteobacteria</taxon>
        <taxon>Rhodobacterales</taxon>
        <taxon>Roseobacteraceae</taxon>
        <taxon>Pontibaca</taxon>
    </lineage>
</organism>
<dbReference type="OrthoDB" id="8686772at2"/>
<protein>
    <recommendedName>
        <fullName evidence="3">DUF4157 domain-containing protein</fullName>
    </recommendedName>
</protein>
<dbReference type="PROSITE" id="PS51257">
    <property type="entry name" value="PROKAR_LIPOPROTEIN"/>
    <property type="match status" value="1"/>
</dbReference>
<proteinExistence type="predicted"/>
<name>A0A1R3WWE3_9RHOB</name>